<reference evidence="8" key="1">
    <citation type="submission" date="2021-05" db="EMBL/GenBank/DDBJ databases">
        <authorList>
            <person name="Khan N."/>
        </authorList>
    </citation>
    <scope>NUCLEOTIDE SEQUENCE</scope>
</reference>
<feature type="transmembrane region" description="Helical" evidence="6">
    <location>
        <begin position="110"/>
        <end position="130"/>
    </location>
</feature>
<evidence type="ECO:0000256" key="3">
    <source>
        <dbReference type="ARBA" id="ARBA00022989"/>
    </source>
</evidence>
<evidence type="ECO:0000256" key="6">
    <source>
        <dbReference type="SAM" id="Phobius"/>
    </source>
</evidence>
<feature type="transmembrane region" description="Helical" evidence="6">
    <location>
        <begin position="275"/>
        <end position="296"/>
    </location>
</feature>
<dbReference type="Pfam" id="PF07690">
    <property type="entry name" value="MFS_1"/>
    <property type="match status" value="1"/>
</dbReference>
<dbReference type="PROSITE" id="PS50850">
    <property type="entry name" value="MFS"/>
    <property type="match status" value="1"/>
</dbReference>
<dbReference type="PANTHER" id="PTHR42718">
    <property type="entry name" value="MAJOR FACILITATOR SUPERFAMILY MULTIDRUG TRANSPORTER MFSC"/>
    <property type="match status" value="1"/>
</dbReference>
<evidence type="ECO:0000256" key="4">
    <source>
        <dbReference type="ARBA" id="ARBA00023136"/>
    </source>
</evidence>
<feature type="transmembrane region" description="Helical" evidence="6">
    <location>
        <begin position="80"/>
        <end position="98"/>
    </location>
</feature>
<comment type="caution">
    <text evidence="8">The sequence shown here is derived from an EMBL/GenBank/DDBJ whole genome shotgun (WGS) entry which is preliminary data.</text>
</comment>
<keyword evidence="4 6" id="KW-0472">Membrane</keyword>
<feature type="transmembrane region" description="Helical" evidence="6">
    <location>
        <begin position="488"/>
        <end position="507"/>
    </location>
</feature>
<feature type="transmembrane region" description="Helical" evidence="6">
    <location>
        <begin position="308"/>
        <end position="328"/>
    </location>
</feature>
<gene>
    <name evidence="8" type="ORF">FEQUK3_LOCUS5117</name>
</gene>
<evidence type="ECO:0000313" key="8">
    <source>
        <dbReference type="EMBL" id="CAG7559423.1"/>
    </source>
</evidence>
<dbReference type="InterPro" id="IPR011701">
    <property type="entry name" value="MFS"/>
</dbReference>
<evidence type="ECO:0000256" key="5">
    <source>
        <dbReference type="SAM" id="MobiDB-lite"/>
    </source>
</evidence>
<feature type="region of interest" description="Disordered" evidence="5">
    <location>
        <begin position="1"/>
        <end position="21"/>
    </location>
</feature>
<dbReference type="Proteomes" id="UP000693738">
    <property type="component" value="Unassembled WGS sequence"/>
</dbReference>
<keyword evidence="2 6" id="KW-0812">Transmembrane</keyword>
<dbReference type="GO" id="GO:0022857">
    <property type="term" value="F:transmembrane transporter activity"/>
    <property type="evidence" value="ECO:0007669"/>
    <property type="project" value="InterPro"/>
</dbReference>
<feature type="transmembrane region" description="Helical" evidence="6">
    <location>
        <begin position="44"/>
        <end position="68"/>
    </location>
</feature>
<comment type="subcellular location">
    <subcellularLocation>
        <location evidence="1">Membrane</location>
        <topology evidence="1">Multi-pass membrane protein</topology>
    </subcellularLocation>
</comment>
<evidence type="ECO:0000313" key="9">
    <source>
        <dbReference type="Proteomes" id="UP000693738"/>
    </source>
</evidence>
<dbReference type="AlphaFoldDB" id="A0A8J2J070"/>
<dbReference type="PANTHER" id="PTHR42718:SF27">
    <property type="entry name" value="TRANSPORTER, PUTATIVE-RELATED"/>
    <property type="match status" value="1"/>
</dbReference>
<feature type="transmembrane region" description="Helical" evidence="6">
    <location>
        <begin position="200"/>
        <end position="221"/>
    </location>
</feature>
<feature type="transmembrane region" description="Helical" evidence="6">
    <location>
        <begin position="242"/>
        <end position="263"/>
    </location>
</feature>
<feature type="transmembrane region" description="Helical" evidence="6">
    <location>
        <begin position="442"/>
        <end position="468"/>
    </location>
</feature>
<feature type="transmembrane region" description="Helical" evidence="6">
    <location>
        <begin position="348"/>
        <end position="370"/>
    </location>
</feature>
<dbReference type="GO" id="GO:0016020">
    <property type="term" value="C:membrane"/>
    <property type="evidence" value="ECO:0007669"/>
    <property type="project" value="UniProtKB-SubCell"/>
</dbReference>
<feature type="transmembrane region" description="Helical" evidence="6">
    <location>
        <begin position="377"/>
        <end position="398"/>
    </location>
</feature>
<evidence type="ECO:0000256" key="2">
    <source>
        <dbReference type="ARBA" id="ARBA00022692"/>
    </source>
</evidence>
<organism evidence="8 9">
    <name type="scientific">Fusarium equiseti</name>
    <name type="common">Fusarium scirpi</name>
    <dbReference type="NCBI Taxonomy" id="61235"/>
    <lineage>
        <taxon>Eukaryota</taxon>
        <taxon>Fungi</taxon>
        <taxon>Dikarya</taxon>
        <taxon>Ascomycota</taxon>
        <taxon>Pezizomycotina</taxon>
        <taxon>Sordariomycetes</taxon>
        <taxon>Hypocreomycetidae</taxon>
        <taxon>Hypocreales</taxon>
        <taxon>Nectriaceae</taxon>
        <taxon>Fusarium</taxon>
        <taxon>Fusarium incarnatum-equiseti species complex</taxon>
    </lineage>
</organism>
<evidence type="ECO:0000256" key="1">
    <source>
        <dbReference type="ARBA" id="ARBA00004141"/>
    </source>
</evidence>
<feature type="transmembrane region" description="Helical" evidence="6">
    <location>
        <begin position="169"/>
        <end position="194"/>
    </location>
</feature>
<feature type="domain" description="Major facilitator superfamily (MFS) profile" evidence="7">
    <location>
        <begin position="45"/>
        <end position="511"/>
    </location>
</feature>
<keyword evidence="3 6" id="KW-1133">Transmembrane helix</keyword>
<name>A0A8J2J070_FUSEQ</name>
<feature type="transmembrane region" description="Helical" evidence="6">
    <location>
        <begin position="136"/>
        <end position="157"/>
    </location>
</feature>
<feature type="transmembrane region" description="Helical" evidence="6">
    <location>
        <begin position="410"/>
        <end position="430"/>
    </location>
</feature>
<dbReference type="EMBL" id="CAJSTJ010000129">
    <property type="protein sequence ID" value="CAG7559423.1"/>
    <property type="molecule type" value="Genomic_DNA"/>
</dbReference>
<proteinExistence type="predicted"/>
<sequence length="518" mass="55613">MSEPVKSLSPKSQTEVHVSSVDDESSQVQAIGTIPLLSRSQRTIATFQLCGVNLAWSVSNGLIIISLPRLTTDLDLPESLAFWPASVQELATASTLLLSGSVADVLGPRTVNLTGCIINGIIMISVGFVGNGRQLVVLRALQGITIVMHMASSVALVSNTQPRGQSRNVSFACLGLSQLLGFILGLIVGGVMLGGVGWRLGWYVTGGLTLLLFAVGMWSLPKSASPGSYQSALCALRHKIDWVGTLLVSSFMALLSYFLSIIGTDIYCIKEVGSIVLLCLCLVLVPLFVAWMRYQVKRDKPALIPNDFWRNCAFTSICGTIALSFAALNPMDLMTSLYFQQIQQLSGLVAAIQIIPSAIVGLVLNLFTGYIVNKVPAVWLVTATTLLSSGSPLLMAIINPHWSYWKGAFFAQILLPFSFDILFTIGHLIITEAFPNESQSRAGAVFYTSAQFGNAIGLAISQTASTLFAKKYNYLGHSEALLHGLRAGFWAIFIEALLCLLVTIVGLRKVGKVGLACS</sequence>
<dbReference type="InterPro" id="IPR020846">
    <property type="entry name" value="MFS_dom"/>
</dbReference>
<evidence type="ECO:0000259" key="7">
    <source>
        <dbReference type="PROSITE" id="PS50850"/>
    </source>
</evidence>
<protein>
    <recommendedName>
        <fullName evidence="7">Major facilitator superfamily (MFS) profile domain-containing protein</fullName>
    </recommendedName>
</protein>
<accession>A0A8J2J070</accession>